<dbReference type="Gene3D" id="3.40.190.10">
    <property type="entry name" value="Periplasmic binding protein-like II"/>
    <property type="match status" value="1"/>
</dbReference>
<evidence type="ECO:0008006" key="4">
    <source>
        <dbReference type="Google" id="ProtNLM"/>
    </source>
</evidence>
<name>A0A1F7XMU9_9BACT</name>
<dbReference type="InterPro" id="IPR006059">
    <property type="entry name" value="SBP"/>
</dbReference>
<keyword evidence="1" id="KW-1133">Transmembrane helix</keyword>
<protein>
    <recommendedName>
        <fullName evidence="4">ABC transporter substrate-binding protein</fullName>
    </recommendedName>
</protein>
<dbReference type="InterPro" id="IPR050490">
    <property type="entry name" value="Bact_solute-bd_prot1"/>
</dbReference>
<accession>A0A1F7XMU9</accession>
<keyword evidence="1" id="KW-0472">Membrane</keyword>
<evidence type="ECO:0000256" key="1">
    <source>
        <dbReference type="SAM" id="Phobius"/>
    </source>
</evidence>
<evidence type="ECO:0000313" key="3">
    <source>
        <dbReference type="Proteomes" id="UP000178401"/>
    </source>
</evidence>
<sequence>MITWIKMPVDNNNQNTNLPNPNSTIYRQPPVVEKSTPGVNPVPSKMVVPTSPRRKFPKIVVIIPVLLVLLVGVYLLAKNLLPGLKKSGEITITWWGLWEDESIVDSLIKEYQAKNPQVSIKYVRQSPQDYRERLTNGLAKGNGPDIFRFHNTWVPMFANELDNVPSSFMGAAEYAQLYYPVISSDMASGTGMVGVPLGYDALTLFINEDIFTTEGVNPPSTWDELRETAKRLTKIENGVIARAGVAMGRTENVDHWPEILGLMMIQNGVSLTNPTGKLAEDALTFYTVFSNVDGVWDATLPPSTIAFGVGNLAMYFGPSWRAFDFKSKNPNLKFKTVPLPQLPKDNPNEQDVSYATYWAEGVWVRSPNKKYAWDFLKFISSKESLEKMYQVAASARGFGEAYPRKDMEDILKDNPVLGSIIKLAPDAQSWYLASRTFDGPTGINSQINKYFEDAINSVNSGKSAKSALETAAQGVTQVLSQYKLVK</sequence>
<dbReference type="AlphaFoldDB" id="A0A1F7XMU9"/>
<dbReference type="EMBL" id="MGFY01000022">
    <property type="protein sequence ID" value="OGM16316.1"/>
    <property type="molecule type" value="Genomic_DNA"/>
</dbReference>
<keyword evidence="1" id="KW-0812">Transmembrane</keyword>
<feature type="transmembrane region" description="Helical" evidence="1">
    <location>
        <begin position="59"/>
        <end position="77"/>
    </location>
</feature>
<organism evidence="2 3">
    <name type="scientific">Candidatus Woesebacteria bacterium RBG_19FT_COMBO_37_29</name>
    <dbReference type="NCBI Taxonomy" id="1802486"/>
    <lineage>
        <taxon>Bacteria</taxon>
        <taxon>Candidatus Woeseibacteriota</taxon>
    </lineage>
</organism>
<comment type="caution">
    <text evidence="2">The sequence shown here is derived from an EMBL/GenBank/DDBJ whole genome shotgun (WGS) entry which is preliminary data.</text>
</comment>
<dbReference type="SUPFAM" id="SSF53850">
    <property type="entry name" value="Periplasmic binding protein-like II"/>
    <property type="match status" value="1"/>
</dbReference>
<dbReference type="Pfam" id="PF13416">
    <property type="entry name" value="SBP_bac_8"/>
    <property type="match status" value="1"/>
</dbReference>
<dbReference type="PANTHER" id="PTHR43649:SF12">
    <property type="entry name" value="DIACETYLCHITOBIOSE BINDING PROTEIN DASA"/>
    <property type="match status" value="1"/>
</dbReference>
<gene>
    <name evidence="2" type="ORF">A2V55_01200</name>
</gene>
<dbReference type="Proteomes" id="UP000178401">
    <property type="component" value="Unassembled WGS sequence"/>
</dbReference>
<proteinExistence type="predicted"/>
<evidence type="ECO:0000313" key="2">
    <source>
        <dbReference type="EMBL" id="OGM16316.1"/>
    </source>
</evidence>
<reference evidence="2 3" key="1">
    <citation type="journal article" date="2016" name="Nat. Commun.">
        <title>Thousands of microbial genomes shed light on interconnected biogeochemical processes in an aquifer system.</title>
        <authorList>
            <person name="Anantharaman K."/>
            <person name="Brown C.T."/>
            <person name="Hug L.A."/>
            <person name="Sharon I."/>
            <person name="Castelle C.J."/>
            <person name="Probst A.J."/>
            <person name="Thomas B.C."/>
            <person name="Singh A."/>
            <person name="Wilkins M.J."/>
            <person name="Karaoz U."/>
            <person name="Brodie E.L."/>
            <person name="Williams K.H."/>
            <person name="Hubbard S.S."/>
            <person name="Banfield J.F."/>
        </authorList>
    </citation>
    <scope>NUCLEOTIDE SEQUENCE [LARGE SCALE GENOMIC DNA]</scope>
</reference>
<dbReference type="PANTHER" id="PTHR43649">
    <property type="entry name" value="ARABINOSE-BINDING PROTEIN-RELATED"/>
    <property type="match status" value="1"/>
</dbReference>